<evidence type="ECO:0000313" key="6">
    <source>
        <dbReference type="Proteomes" id="UP001156682"/>
    </source>
</evidence>
<dbReference type="InterPro" id="IPR051400">
    <property type="entry name" value="HAD-like_hydrolase"/>
</dbReference>
<comment type="caution">
    <text evidence="5">The sequence shown here is derived from an EMBL/GenBank/DDBJ whole genome shotgun (WGS) entry which is preliminary data.</text>
</comment>
<dbReference type="InterPro" id="IPR041492">
    <property type="entry name" value="HAD_2"/>
</dbReference>
<dbReference type="PRINTS" id="PR00413">
    <property type="entry name" value="HADHALOGNASE"/>
</dbReference>
<comment type="cofactor">
    <cofactor evidence="1">
        <name>Mg(2+)</name>
        <dbReference type="ChEBI" id="CHEBI:18420"/>
    </cofactor>
</comment>
<dbReference type="Gene3D" id="3.40.50.1000">
    <property type="entry name" value="HAD superfamily/HAD-like"/>
    <property type="match status" value="1"/>
</dbReference>
<sequence length="236" mass="26980">MLQAIIFDLDDTLYLEKDYVLSGFQAVAKHLAKHYKLDQKTCYQFLAAHFAKQGRDKIFNHLYQAFSQQLSHKSEANCIQELVTVYRQHQPKIILETWVYKALEELKSKGIKLGLLTDGLPLMQQNKVTALMLEKHFDQIVYSWEINQPKPSTLGINYLLQKLGSKAQNTLMLGDNPIHDLEPALALSMPCIRLLTGRFTQQKSPAAITQASTLKEAFAKINKLIVNYEITHAQHQ</sequence>
<keyword evidence="3" id="KW-0378">Hydrolase</keyword>
<accession>A0ABQ5ZZJ8</accession>
<organism evidence="5 6">
    <name type="scientific">Marinospirillum insulare</name>
    <dbReference type="NCBI Taxonomy" id="217169"/>
    <lineage>
        <taxon>Bacteria</taxon>
        <taxon>Pseudomonadati</taxon>
        <taxon>Pseudomonadota</taxon>
        <taxon>Gammaproteobacteria</taxon>
        <taxon>Oceanospirillales</taxon>
        <taxon>Oceanospirillaceae</taxon>
        <taxon>Marinospirillum</taxon>
    </lineage>
</organism>
<dbReference type="PANTHER" id="PTHR46470:SF2">
    <property type="entry name" value="GLYCERALDEHYDE 3-PHOSPHATE PHOSPHATASE"/>
    <property type="match status" value="1"/>
</dbReference>
<proteinExistence type="predicted"/>
<gene>
    <name evidence="5" type="ORF">GCM10007878_18600</name>
</gene>
<keyword evidence="4" id="KW-0460">Magnesium</keyword>
<protein>
    <submittedName>
        <fullName evidence="5">Haloacid dehalogenase</fullName>
    </submittedName>
</protein>
<dbReference type="InterPro" id="IPR036412">
    <property type="entry name" value="HAD-like_sf"/>
</dbReference>
<evidence type="ECO:0000256" key="1">
    <source>
        <dbReference type="ARBA" id="ARBA00001946"/>
    </source>
</evidence>
<keyword evidence="2" id="KW-0479">Metal-binding</keyword>
<evidence type="ECO:0000256" key="4">
    <source>
        <dbReference type="ARBA" id="ARBA00022842"/>
    </source>
</evidence>
<dbReference type="Gene3D" id="1.10.150.520">
    <property type="match status" value="1"/>
</dbReference>
<reference evidence="6" key="1">
    <citation type="journal article" date="2019" name="Int. J. Syst. Evol. Microbiol.">
        <title>The Global Catalogue of Microorganisms (GCM) 10K type strain sequencing project: providing services to taxonomists for standard genome sequencing and annotation.</title>
        <authorList>
            <consortium name="The Broad Institute Genomics Platform"/>
            <consortium name="The Broad Institute Genome Sequencing Center for Infectious Disease"/>
            <person name="Wu L."/>
            <person name="Ma J."/>
        </authorList>
    </citation>
    <scope>NUCLEOTIDE SEQUENCE [LARGE SCALE GENOMIC DNA]</scope>
    <source>
        <strain evidence="6">NBRC 100033</strain>
    </source>
</reference>
<dbReference type="Proteomes" id="UP001156682">
    <property type="component" value="Unassembled WGS sequence"/>
</dbReference>
<dbReference type="InterPro" id="IPR023214">
    <property type="entry name" value="HAD_sf"/>
</dbReference>
<dbReference type="PANTHER" id="PTHR46470">
    <property type="entry name" value="N-ACYLNEURAMINATE-9-PHOSPHATASE"/>
    <property type="match status" value="1"/>
</dbReference>
<dbReference type="SFLD" id="SFLDS00003">
    <property type="entry name" value="Haloacid_Dehalogenase"/>
    <property type="match status" value="1"/>
</dbReference>
<keyword evidence="6" id="KW-1185">Reference proteome</keyword>
<dbReference type="EMBL" id="BSOR01000031">
    <property type="protein sequence ID" value="GLR64422.1"/>
    <property type="molecule type" value="Genomic_DNA"/>
</dbReference>
<evidence type="ECO:0000256" key="3">
    <source>
        <dbReference type="ARBA" id="ARBA00022801"/>
    </source>
</evidence>
<dbReference type="Pfam" id="PF13419">
    <property type="entry name" value="HAD_2"/>
    <property type="match status" value="1"/>
</dbReference>
<evidence type="ECO:0000313" key="5">
    <source>
        <dbReference type="EMBL" id="GLR64422.1"/>
    </source>
</evidence>
<name>A0ABQ5ZZJ8_9GAMM</name>
<evidence type="ECO:0000256" key="2">
    <source>
        <dbReference type="ARBA" id="ARBA00022723"/>
    </source>
</evidence>
<dbReference type="InterPro" id="IPR006439">
    <property type="entry name" value="HAD-SF_hydro_IA"/>
</dbReference>
<dbReference type="NCBIfam" id="TIGR01549">
    <property type="entry name" value="HAD-SF-IA-v1"/>
    <property type="match status" value="1"/>
</dbReference>
<dbReference type="RefSeq" id="WP_051610570.1">
    <property type="nucleotide sequence ID" value="NZ_BSOR01000031.1"/>
</dbReference>
<dbReference type="SUPFAM" id="SSF56784">
    <property type="entry name" value="HAD-like"/>
    <property type="match status" value="1"/>
</dbReference>
<dbReference type="SFLD" id="SFLDG01129">
    <property type="entry name" value="C1.5:_HAD__Beta-PGM__Phosphata"/>
    <property type="match status" value="1"/>
</dbReference>